<organism evidence="1 2">
    <name type="scientific">Pseudonocardia xishanensis</name>
    <dbReference type="NCBI Taxonomy" id="630995"/>
    <lineage>
        <taxon>Bacteria</taxon>
        <taxon>Bacillati</taxon>
        <taxon>Actinomycetota</taxon>
        <taxon>Actinomycetes</taxon>
        <taxon>Pseudonocardiales</taxon>
        <taxon>Pseudonocardiaceae</taxon>
        <taxon>Pseudonocardia</taxon>
    </lineage>
</organism>
<dbReference type="EMBL" id="BAABGT010000087">
    <property type="protein sequence ID" value="GAA4554919.1"/>
    <property type="molecule type" value="Genomic_DNA"/>
</dbReference>
<evidence type="ECO:0000313" key="2">
    <source>
        <dbReference type="Proteomes" id="UP001501598"/>
    </source>
</evidence>
<comment type="caution">
    <text evidence="1">The sequence shown here is derived from an EMBL/GenBank/DDBJ whole genome shotgun (WGS) entry which is preliminary data.</text>
</comment>
<accession>A0ABP8RZF7</accession>
<dbReference type="GO" id="GO:0016829">
    <property type="term" value="F:lyase activity"/>
    <property type="evidence" value="ECO:0007669"/>
    <property type="project" value="UniProtKB-KW"/>
</dbReference>
<dbReference type="Gene3D" id="3.20.20.60">
    <property type="entry name" value="Phosphoenolpyruvate-binding domains"/>
    <property type="match status" value="1"/>
</dbReference>
<dbReference type="InterPro" id="IPR015813">
    <property type="entry name" value="Pyrv/PenolPyrv_kinase-like_dom"/>
</dbReference>
<dbReference type="InterPro" id="IPR039556">
    <property type="entry name" value="ICL/PEPM"/>
</dbReference>
<dbReference type="PANTHER" id="PTHR42905">
    <property type="entry name" value="PHOSPHOENOLPYRUVATE CARBOXYLASE"/>
    <property type="match status" value="1"/>
</dbReference>
<reference evidence="2" key="1">
    <citation type="journal article" date="2019" name="Int. J. Syst. Evol. Microbiol.">
        <title>The Global Catalogue of Microorganisms (GCM) 10K type strain sequencing project: providing services to taxonomists for standard genome sequencing and annotation.</title>
        <authorList>
            <consortium name="The Broad Institute Genomics Platform"/>
            <consortium name="The Broad Institute Genome Sequencing Center for Infectious Disease"/>
            <person name="Wu L."/>
            <person name="Ma J."/>
        </authorList>
    </citation>
    <scope>NUCLEOTIDE SEQUENCE [LARGE SCALE GENOMIC DNA]</scope>
    <source>
        <strain evidence="2">JCM 17906</strain>
    </source>
</reference>
<gene>
    <name evidence="1" type="ORF">GCM10023175_54140</name>
</gene>
<dbReference type="RefSeq" id="WP_345424498.1">
    <property type="nucleotide sequence ID" value="NZ_BAABGT010000087.1"/>
</dbReference>
<name>A0ABP8RZF7_9PSEU</name>
<keyword evidence="2" id="KW-1185">Reference proteome</keyword>
<sequence length="270" mass="28366">MTTNPRAESEPVTTAFARLHDGPTPLLLPNAWDVTSALAFVRAGYSAIGTTSFGVAASDGRPDGGRATRDANLALAEALRRLPIPLSIDIEDGYHDEPPAVADYVATLSRSGVAGINIEDSSAEVLIDPARHAAKITAIKDRRPDLFVNARVDTYWLGQDATPEHTLTRAEAYVRAGADGVFLPGLTDPDTLRSATRALPVPVNTLVVPGLTLAELAELGVRRVSTGSLPYRAALHAALDVAAATRDGRTPPSGLPYSELQAALVDHAAP</sequence>
<proteinExistence type="predicted"/>
<dbReference type="CDD" id="cd00377">
    <property type="entry name" value="ICL_PEPM"/>
    <property type="match status" value="1"/>
</dbReference>
<protein>
    <submittedName>
        <fullName evidence="1">Isocitrate lyase/phosphoenolpyruvate mutase family protein</fullName>
    </submittedName>
</protein>
<keyword evidence="1" id="KW-0456">Lyase</keyword>
<dbReference type="InterPro" id="IPR040442">
    <property type="entry name" value="Pyrv_kinase-like_dom_sf"/>
</dbReference>
<dbReference type="PANTHER" id="PTHR42905:SF16">
    <property type="entry name" value="CARBOXYPHOSPHONOENOLPYRUVATE PHOSPHONOMUTASE-LIKE PROTEIN (AFU_ORTHOLOGUE AFUA_5G07230)"/>
    <property type="match status" value="1"/>
</dbReference>
<dbReference type="Pfam" id="PF13714">
    <property type="entry name" value="PEP_mutase"/>
    <property type="match status" value="1"/>
</dbReference>
<evidence type="ECO:0000313" key="1">
    <source>
        <dbReference type="EMBL" id="GAA4554919.1"/>
    </source>
</evidence>
<dbReference type="SUPFAM" id="SSF51621">
    <property type="entry name" value="Phosphoenolpyruvate/pyruvate domain"/>
    <property type="match status" value="1"/>
</dbReference>
<dbReference type="Proteomes" id="UP001501598">
    <property type="component" value="Unassembled WGS sequence"/>
</dbReference>